<dbReference type="InterPro" id="IPR036265">
    <property type="entry name" value="HIT-like_sf"/>
</dbReference>
<evidence type="ECO:0000259" key="4">
    <source>
        <dbReference type="PROSITE" id="PS51084"/>
    </source>
</evidence>
<dbReference type="SUPFAM" id="SSF54197">
    <property type="entry name" value="HIT-like"/>
    <property type="match status" value="1"/>
</dbReference>
<feature type="domain" description="HIT" evidence="4">
    <location>
        <begin position="10"/>
        <end position="121"/>
    </location>
</feature>
<evidence type="ECO:0000256" key="3">
    <source>
        <dbReference type="PROSITE-ProRule" id="PRU00464"/>
    </source>
</evidence>
<dbReference type="Proteomes" id="UP000319809">
    <property type="component" value="Chromosome"/>
</dbReference>
<dbReference type="EMBL" id="CP041036">
    <property type="protein sequence ID" value="QDE31077.1"/>
    <property type="molecule type" value="Genomic_DNA"/>
</dbReference>
<dbReference type="AlphaFoldDB" id="A0A4Y5YEL5"/>
<proteinExistence type="predicted"/>
<organism evidence="5 6">
    <name type="scientific">Shewanella polaris</name>
    <dbReference type="NCBI Taxonomy" id="2588449"/>
    <lineage>
        <taxon>Bacteria</taxon>
        <taxon>Pseudomonadati</taxon>
        <taxon>Pseudomonadota</taxon>
        <taxon>Gammaproteobacteria</taxon>
        <taxon>Alteromonadales</taxon>
        <taxon>Shewanellaceae</taxon>
        <taxon>Shewanella</taxon>
    </lineage>
</organism>
<dbReference type="GO" id="GO:0003824">
    <property type="term" value="F:catalytic activity"/>
    <property type="evidence" value="ECO:0007669"/>
    <property type="project" value="InterPro"/>
</dbReference>
<dbReference type="GO" id="GO:0009117">
    <property type="term" value="P:nucleotide metabolic process"/>
    <property type="evidence" value="ECO:0007669"/>
    <property type="project" value="TreeGrafter"/>
</dbReference>
<feature type="active site" description="Tele-AMP-histidine intermediate" evidence="1">
    <location>
        <position position="108"/>
    </location>
</feature>
<dbReference type="PANTHER" id="PTHR46648:SF1">
    <property type="entry name" value="ADENOSINE 5'-MONOPHOSPHORAMIDASE HNT1"/>
    <property type="match status" value="1"/>
</dbReference>
<evidence type="ECO:0000313" key="6">
    <source>
        <dbReference type="Proteomes" id="UP000319809"/>
    </source>
</evidence>
<dbReference type="Gene3D" id="3.30.428.10">
    <property type="entry name" value="HIT-like"/>
    <property type="match status" value="1"/>
</dbReference>
<dbReference type="KEGG" id="spol:FH971_08905"/>
<keyword evidence="6" id="KW-1185">Reference proteome</keyword>
<dbReference type="RefSeq" id="WP_140234060.1">
    <property type="nucleotide sequence ID" value="NZ_CP041036.1"/>
</dbReference>
<dbReference type="PANTHER" id="PTHR46648">
    <property type="entry name" value="HIT FAMILY PROTEIN 1"/>
    <property type="match status" value="1"/>
</dbReference>
<evidence type="ECO:0000256" key="2">
    <source>
        <dbReference type="PIRSR" id="PIRSR601310-3"/>
    </source>
</evidence>
<gene>
    <name evidence="5" type="ORF">FH971_08905</name>
</gene>
<evidence type="ECO:0000313" key="5">
    <source>
        <dbReference type="EMBL" id="QDE31077.1"/>
    </source>
</evidence>
<reference evidence="5 6" key="1">
    <citation type="submission" date="2019-06" db="EMBL/GenBank/DDBJ databases">
        <title>The genome of Shewanella sp. SM1901.</title>
        <authorList>
            <person name="Cha Q."/>
        </authorList>
    </citation>
    <scope>NUCLEOTIDE SEQUENCE [LARGE SCALE GENOMIC DNA]</scope>
    <source>
        <strain evidence="5 6">SM1901</strain>
    </source>
</reference>
<accession>A0A4Y5YEL5</accession>
<feature type="short sequence motif" description="Histidine triad motif" evidence="2 3">
    <location>
        <begin position="106"/>
        <end position="110"/>
    </location>
</feature>
<dbReference type="InterPro" id="IPR001310">
    <property type="entry name" value="Histidine_triad_HIT"/>
</dbReference>
<protein>
    <submittedName>
        <fullName evidence="5">HIT domain-containing protein</fullName>
    </submittedName>
</protein>
<name>A0A4Y5YEL5_9GAMM</name>
<dbReference type="Pfam" id="PF01230">
    <property type="entry name" value="HIT"/>
    <property type="match status" value="1"/>
</dbReference>
<dbReference type="InterPro" id="IPR011146">
    <property type="entry name" value="HIT-like"/>
</dbReference>
<sequence>MHEPAKYNCPFCRILSDESESSIELIFESKFSVGFLGLRGNEKSGPTVLIASKKHYENIYSLPPEVVADSFVLAQNVAVALKEEFQVDGTTIWQHNEPAGDQDVWHFHLHVKGRLEGDSLYKETAYELTSEERQFIRARLKNYQ</sequence>
<evidence type="ECO:0000256" key="1">
    <source>
        <dbReference type="PIRSR" id="PIRSR601310-1"/>
    </source>
</evidence>
<dbReference type="PROSITE" id="PS51084">
    <property type="entry name" value="HIT_2"/>
    <property type="match status" value="1"/>
</dbReference>